<evidence type="ECO:0000313" key="1">
    <source>
        <dbReference type="EMBL" id="OBY29304.1"/>
    </source>
</evidence>
<comment type="caution">
    <text evidence="1">The sequence shown here is derived from an EMBL/GenBank/DDBJ whole genome shotgun (WGS) entry which is preliminary data.</text>
</comment>
<organism evidence="1 2">
    <name type="scientific">Mycolicibacter kumamotonensis</name>
    <dbReference type="NCBI Taxonomy" id="354243"/>
    <lineage>
        <taxon>Bacteria</taxon>
        <taxon>Bacillati</taxon>
        <taxon>Actinomycetota</taxon>
        <taxon>Actinomycetes</taxon>
        <taxon>Mycobacteriales</taxon>
        <taxon>Mycobacteriaceae</taxon>
        <taxon>Mycolicibacter</taxon>
    </lineage>
</organism>
<evidence type="ECO:0000313" key="2">
    <source>
        <dbReference type="Proteomes" id="UP000092668"/>
    </source>
</evidence>
<accession>A0A1B8S9A2</accession>
<protein>
    <submittedName>
        <fullName evidence="1">Uncharacterized protein</fullName>
    </submittedName>
</protein>
<name>A0A1B8S9A2_9MYCO</name>
<dbReference type="AlphaFoldDB" id="A0A1B8S9A2"/>
<proteinExistence type="predicted"/>
<dbReference type="EMBL" id="LFOE01000107">
    <property type="protein sequence ID" value="OBY29304.1"/>
    <property type="molecule type" value="Genomic_DNA"/>
</dbReference>
<gene>
    <name evidence="1" type="ORF">ACT18_23780</name>
</gene>
<keyword evidence="2" id="KW-1185">Reference proteome</keyword>
<sequence length="81" mass="8826">MSAAAMGLLFGIDTDTVEQYMRTNIVGGALRFPPEWIKAGRRRSKEAAAATGSNDVFDILAYWARRDLGAEIVFTDDGGDQ</sequence>
<reference evidence="1 2" key="1">
    <citation type="submission" date="2015-06" db="EMBL/GenBank/DDBJ databases">
        <title>Genome sequence of Mycobacterium kumamotonense strain Roo.</title>
        <authorList>
            <person name="Greninger A.L."/>
            <person name="Cunningham G."/>
            <person name="Miller S."/>
        </authorList>
    </citation>
    <scope>NUCLEOTIDE SEQUENCE [LARGE SCALE GENOMIC DNA]</scope>
    <source>
        <strain evidence="1 2">Roo</strain>
    </source>
</reference>
<dbReference type="Proteomes" id="UP000092668">
    <property type="component" value="Unassembled WGS sequence"/>
</dbReference>